<name>A0A9X2EH60_9SPHN</name>
<keyword evidence="19" id="KW-1185">Reference proteome</keyword>
<dbReference type="GO" id="GO:0003723">
    <property type="term" value="F:RNA binding"/>
    <property type="evidence" value="ECO:0007669"/>
    <property type="project" value="UniProtKB-UniRule"/>
</dbReference>
<evidence type="ECO:0000256" key="16">
    <source>
        <dbReference type="RuleBase" id="RU003515"/>
    </source>
</evidence>
<keyword evidence="13 14" id="KW-0464">Manganese</keyword>
<comment type="similarity">
    <text evidence="5 14 16">Belongs to the RNase HII family.</text>
</comment>
<gene>
    <name evidence="14" type="primary">rnhB</name>
    <name evidence="18" type="ORF">NDO55_01995</name>
</gene>
<comment type="function">
    <text evidence="3 14 16">Endonuclease that specifically degrades the RNA of RNA-DNA hybrids.</text>
</comment>
<evidence type="ECO:0000256" key="11">
    <source>
        <dbReference type="ARBA" id="ARBA00022759"/>
    </source>
</evidence>
<dbReference type="NCBIfam" id="NF000595">
    <property type="entry name" value="PRK00015.1-3"/>
    <property type="match status" value="1"/>
</dbReference>
<evidence type="ECO:0000313" key="19">
    <source>
        <dbReference type="Proteomes" id="UP001155128"/>
    </source>
</evidence>
<comment type="caution">
    <text evidence="18">The sequence shown here is derived from an EMBL/GenBank/DDBJ whole genome shotgun (WGS) entry which is preliminary data.</text>
</comment>
<evidence type="ECO:0000256" key="13">
    <source>
        <dbReference type="ARBA" id="ARBA00023211"/>
    </source>
</evidence>
<evidence type="ECO:0000256" key="4">
    <source>
        <dbReference type="ARBA" id="ARBA00004496"/>
    </source>
</evidence>
<evidence type="ECO:0000256" key="3">
    <source>
        <dbReference type="ARBA" id="ARBA00004065"/>
    </source>
</evidence>
<evidence type="ECO:0000256" key="9">
    <source>
        <dbReference type="ARBA" id="ARBA00022722"/>
    </source>
</evidence>
<dbReference type="GO" id="GO:0004523">
    <property type="term" value="F:RNA-DNA hybrid ribonuclease activity"/>
    <property type="evidence" value="ECO:0007669"/>
    <property type="project" value="UniProtKB-UniRule"/>
</dbReference>
<comment type="catalytic activity">
    <reaction evidence="1 14 15 16">
        <text>Endonucleolytic cleavage to 5'-phosphomonoester.</text>
        <dbReference type="EC" id="3.1.26.4"/>
    </reaction>
</comment>
<evidence type="ECO:0000256" key="5">
    <source>
        <dbReference type="ARBA" id="ARBA00007383"/>
    </source>
</evidence>
<dbReference type="Gene3D" id="3.30.420.10">
    <property type="entry name" value="Ribonuclease H-like superfamily/Ribonuclease H"/>
    <property type="match status" value="1"/>
</dbReference>
<dbReference type="GO" id="GO:0032299">
    <property type="term" value="C:ribonuclease H2 complex"/>
    <property type="evidence" value="ECO:0007669"/>
    <property type="project" value="TreeGrafter"/>
</dbReference>
<keyword evidence="9 14" id="KW-0540">Nuclease</keyword>
<sequence>MIVGVDEAGRGPLAGPVVAAAVFLCGTPIRGLDDSKKLTGPKRAILRARIEERCTFGIGIASVAEIDELNILRATMLAMTRAVEALCDAAGAEPIDVLIDGDKTPERWCDQWRWPARAIIGGDGREKCIGAASILAKETRDELMVAAEDEHPGYGFARHKGYGTAAHMEALREKGPCALHRRSFAPVSQISLI</sequence>
<evidence type="ECO:0000256" key="7">
    <source>
        <dbReference type="ARBA" id="ARBA00019179"/>
    </source>
</evidence>
<evidence type="ECO:0000256" key="2">
    <source>
        <dbReference type="ARBA" id="ARBA00001946"/>
    </source>
</evidence>
<keyword evidence="12 14" id="KW-0378">Hydrolase</keyword>
<feature type="domain" description="RNase H type-2" evidence="17">
    <location>
        <begin position="1"/>
        <end position="193"/>
    </location>
</feature>
<comment type="subcellular location">
    <subcellularLocation>
        <location evidence="4 14">Cytoplasm</location>
    </subcellularLocation>
</comment>
<comment type="cofactor">
    <cofactor evidence="14 15">
        <name>Mn(2+)</name>
        <dbReference type="ChEBI" id="CHEBI:29035"/>
    </cofactor>
    <cofactor evidence="14 15">
        <name>Mg(2+)</name>
        <dbReference type="ChEBI" id="CHEBI:18420"/>
    </cofactor>
    <text evidence="14 15">Manganese or magnesium. Binds 1 divalent metal ion per monomer in the absence of substrate. May bind a second metal ion after substrate binding.</text>
</comment>
<proteinExistence type="inferred from homology"/>
<feature type="binding site" evidence="14 15">
    <location>
        <position position="6"/>
    </location>
    <ligand>
        <name>a divalent metal cation</name>
        <dbReference type="ChEBI" id="CHEBI:60240"/>
    </ligand>
</feature>
<feature type="binding site" evidence="14 15">
    <location>
        <position position="7"/>
    </location>
    <ligand>
        <name>a divalent metal cation</name>
        <dbReference type="ChEBI" id="CHEBI:60240"/>
    </ligand>
</feature>
<dbReference type="PROSITE" id="PS51975">
    <property type="entry name" value="RNASE_H_2"/>
    <property type="match status" value="1"/>
</dbReference>
<reference evidence="18" key="1">
    <citation type="submission" date="2022-06" db="EMBL/GenBank/DDBJ databases">
        <title>Sphingomicrobium sedimins sp. nov., a marine bacterium isolated from tidal flat.</title>
        <authorList>
            <person name="Kim C.-H."/>
            <person name="Yoo Y."/>
            <person name="Kim J.-J."/>
        </authorList>
    </citation>
    <scope>NUCLEOTIDE SEQUENCE</scope>
    <source>
        <strain evidence="18">GRR-S6-50</strain>
    </source>
</reference>
<accession>A0A9X2EH60</accession>
<dbReference type="EMBL" id="JAMSHT010000001">
    <property type="protein sequence ID" value="MCM8556591.1"/>
    <property type="molecule type" value="Genomic_DNA"/>
</dbReference>
<evidence type="ECO:0000256" key="14">
    <source>
        <dbReference type="HAMAP-Rule" id="MF_00052"/>
    </source>
</evidence>
<evidence type="ECO:0000256" key="8">
    <source>
        <dbReference type="ARBA" id="ARBA00022490"/>
    </source>
</evidence>
<evidence type="ECO:0000256" key="12">
    <source>
        <dbReference type="ARBA" id="ARBA00022801"/>
    </source>
</evidence>
<evidence type="ECO:0000259" key="17">
    <source>
        <dbReference type="PROSITE" id="PS51975"/>
    </source>
</evidence>
<dbReference type="CDD" id="cd07182">
    <property type="entry name" value="RNase_HII_bacteria_HII_like"/>
    <property type="match status" value="1"/>
</dbReference>
<comment type="cofactor">
    <cofactor evidence="2">
        <name>Mg(2+)</name>
        <dbReference type="ChEBI" id="CHEBI:18420"/>
    </cofactor>
</comment>
<dbReference type="SUPFAM" id="SSF53098">
    <property type="entry name" value="Ribonuclease H-like"/>
    <property type="match status" value="1"/>
</dbReference>
<dbReference type="Proteomes" id="UP001155128">
    <property type="component" value="Unassembled WGS sequence"/>
</dbReference>
<dbReference type="InterPro" id="IPR022898">
    <property type="entry name" value="RNase_HII"/>
</dbReference>
<dbReference type="GO" id="GO:0006298">
    <property type="term" value="P:mismatch repair"/>
    <property type="evidence" value="ECO:0007669"/>
    <property type="project" value="TreeGrafter"/>
</dbReference>
<dbReference type="PANTHER" id="PTHR10954">
    <property type="entry name" value="RIBONUCLEASE H2 SUBUNIT A"/>
    <property type="match status" value="1"/>
</dbReference>
<dbReference type="GO" id="GO:0005737">
    <property type="term" value="C:cytoplasm"/>
    <property type="evidence" value="ECO:0007669"/>
    <property type="project" value="UniProtKB-SubCell"/>
</dbReference>
<dbReference type="PANTHER" id="PTHR10954:SF18">
    <property type="entry name" value="RIBONUCLEASE HII"/>
    <property type="match status" value="1"/>
</dbReference>
<evidence type="ECO:0000256" key="6">
    <source>
        <dbReference type="ARBA" id="ARBA00012180"/>
    </source>
</evidence>
<keyword evidence="8 14" id="KW-0963">Cytoplasm</keyword>
<keyword evidence="11 14" id="KW-0255">Endonuclease</keyword>
<organism evidence="18 19">
    <name type="scientific">Sphingomicrobium sediminis</name>
    <dbReference type="NCBI Taxonomy" id="2950949"/>
    <lineage>
        <taxon>Bacteria</taxon>
        <taxon>Pseudomonadati</taxon>
        <taxon>Pseudomonadota</taxon>
        <taxon>Alphaproteobacteria</taxon>
        <taxon>Sphingomonadales</taxon>
        <taxon>Sphingomonadaceae</taxon>
        <taxon>Sphingomicrobium</taxon>
    </lineage>
</organism>
<dbReference type="GO" id="GO:0030145">
    <property type="term" value="F:manganese ion binding"/>
    <property type="evidence" value="ECO:0007669"/>
    <property type="project" value="UniProtKB-UniRule"/>
</dbReference>
<dbReference type="InterPro" id="IPR012337">
    <property type="entry name" value="RNaseH-like_sf"/>
</dbReference>
<dbReference type="RefSeq" id="WP_252111931.1">
    <property type="nucleotide sequence ID" value="NZ_JAMSHT010000001.1"/>
</dbReference>
<dbReference type="Pfam" id="PF01351">
    <property type="entry name" value="RNase_HII"/>
    <property type="match status" value="1"/>
</dbReference>
<dbReference type="InterPro" id="IPR001352">
    <property type="entry name" value="RNase_HII/HIII"/>
</dbReference>
<protein>
    <recommendedName>
        <fullName evidence="7 14">Ribonuclease HII</fullName>
        <shortName evidence="14">RNase HII</shortName>
        <ecNumber evidence="6 14">3.1.26.4</ecNumber>
    </recommendedName>
</protein>
<feature type="binding site" evidence="14 15">
    <location>
        <position position="100"/>
    </location>
    <ligand>
        <name>a divalent metal cation</name>
        <dbReference type="ChEBI" id="CHEBI:60240"/>
    </ligand>
</feature>
<evidence type="ECO:0000256" key="15">
    <source>
        <dbReference type="PROSITE-ProRule" id="PRU01319"/>
    </source>
</evidence>
<dbReference type="HAMAP" id="MF_00052_B">
    <property type="entry name" value="RNase_HII_B"/>
    <property type="match status" value="1"/>
</dbReference>
<dbReference type="InterPro" id="IPR036397">
    <property type="entry name" value="RNaseH_sf"/>
</dbReference>
<keyword evidence="10 14" id="KW-0479">Metal-binding</keyword>
<evidence type="ECO:0000256" key="1">
    <source>
        <dbReference type="ARBA" id="ARBA00000077"/>
    </source>
</evidence>
<dbReference type="GO" id="GO:0043137">
    <property type="term" value="P:DNA replication, removal of RNA primer"/>
    <property type="evidence" value="ECO:0007669"/>
    <property type="project" value="TreeGrafter"/>
</dbReference>
<evidence type="ECO:0000313" key="18">
    <source>
        <dbReference type="EMBL" id="MCM8556591.1"/>
    </source>
</evidence>
<dbReference type="InterPro" id="IPR024567">
    <property type="entry name" value="RNase_HII/HIII_dom"/>
</dbReference>
<dbReference type="EC" id="3.1.26.4" evidence="6 14"/>
<dbReference type="AlphaFoldDB" id="A0A9X2EH60"/>
<evidence type="ECO:0000256" key="10">
    <source>
        <dbReference type="ARBA" id="ARBA00022723"/>
    </source>
</evidence>